<dbReference type="AlphaFoldDB" id="E8V2I3"/>
<evidence type="ECO:0000256" key="4">
    <source>
        <dbReference type="SAM" id="SignalP"/>
    </source>
</evidence>
<evidence type="ECO:0000313" key="6">
    <source>
        <dbReference type="EMBL" id="ADV82401.1"/>
    </source>
</evidence>
<dbReference type="InterPro" id="IPR057601">
    <property type="entry name" value="Oar-like_b-barrel"/>
</dbReference>
<keyword evidence="3" id="KW-0998">Cell outer membrane</keyword>
<gene>
    <name evidence="6" type="ordered locus">AciPR4_1581</name>
</gene>
<keyword evidence="7" id="KW-1185">Reference proteome</keyword>
<protein>
    <recommendedName>
        <fullName evidence="5">TonB-dependent transporter Oar-like beta-barrel domain-containing protein</fullName>
    </recommendedName>
</protein>
<evidence type="ECO:0000256" key="2">
    <source>
        <dbReference type="ARBA" id="ARBA00023136"/>
    </source>
</evidence>
<organism evidence="6 7">
    <name type="scientific">Terriglobus saanensis (strain ATCC BAA-1853 / DSM 23119 / SP1PR4)</name>
    <dbReference type="NCBI Taxonomy" id="401053"/>
    <lineage>
        <taxon>Bacteria</taxon>
        <taxon>Pseudomonadati</taxon>
        <taxon>Acidobacteriota</taxon>
        <taxon>Terriglobia</taxon>
        <taxon>Terriglobales</taxon>
        <taxon>Acidobacteriaceae</taxon>
        <taxon>Terriglobus</taxon>
    </lineage>
</organism>
<feature type="domain" description="TonB-dependent transporter Oar-like beta-barrel" evidence="5">
    <location>
        <begin position="545"/>
        <end position="907"/>
    </location>
</feature>
<evidence type="ECO:0000313" key="7">
    <source>
        <dbReference type="Proteomes" id="UP000006844"/>
    </source>
</evidence>
<name>E8V2I3_TERSS</name>
<reference evidence="6 7" key="1">
    <citation type="journal article" date="2012" name="Stand. Genomic Sci.">
        <title>Complete genome sequence of Terriglobus saanensis type strain SP1PR4(T), an Acidobacteria from tundra soil.</title>
        <authorList>
            <person name="Rawat S.R."/>
            <person name="Mannisto M.K."/>
            <person name="Starovoytov V."/>
            <person name="Goodwin L."/>
            <person name="Nolan M."/>
            <person name="Hauser L."/>
            <person name="Land M."/>
            <person name="Davenport K.W."/>
            <person name="Woyke T."/>
            <person name="Haggblom M.M."/>
        </authorList>
    </citation>
    <scope>NUCLEOTIDE SEQUENCE</scope>
    <source>
        <strain evidence="7">ATCC BAA-1853 / DSM 23119 / SP1PR4</strain>
    </source>
</reference>
<dbReference type="STRING" id="401053.AciPR4_1581"/>
<dbReference type="Pfam" id="PF13620">
    <property type="entry name" value="CarboxypepD_reg"/>
    <property type="match status" value="1"/>
</dbReference>
<feature type="signal peptide" evidence="4">
    <location>
        <begin position="1"/>
        <end position="22"/>
    </location>
</feature>
<sequence length="916" mass="98806">MNHNWNRAAIWAAVLLPSMAFAQQACSNGAQVDGTITDPTGAVIPGAQVQTADGKKTITDAAGHFLLPCVRIDSNQITVEAEDFTSETVTVDKQVGGSIHLNIPLGIVHVNTVVQVDGDSSSTDRGSGTTTLNTKDVQLLADDPDDFLRQLQALSASSGGSPSSSVILIDGFQNGSVLPPKSSIASIRVNPDLFSAEYQTPPWSGGVIEIVTKPGADSLHGALFYSDSDSSFNATNPFSATPTPASRRRYGFELSGPVVSKKSGFTLALEKRDIDEFNIVNAVTLDGSGNQVPLRQTVSAPQRLWIASARGDWQVTSKDTAAFSFSSNVNNLGNQGVGGLTLAEAGYSGLLSEHDLRFTNTLIPNANLLHTTHVGYSWKRTKQSPLSTSPSLQVSGYFNGGGSIAQSLDNRERDLEVDDDLLIAHGKHQVKFGLQSLGIFGHSDNPNNFNGTYIFGGGSAPVLDANNNPTGLTTTISAIEQYRRAQVNLPGGRPTTYQVTSGSPLVPITQWRLGLYLQDNIKLSPRFAVNTGLRFALQTSPDSVSNFGPRASFSWIPDKKEKWVFRAQVGLFSELIDPTHALEGARLNDVRQKQVTIYSPNYNDLLTPVVGSIEVGTVQQLPQRLSQPLEYSSFFTVEHELPQHWNVRVNLYLGKVWNVLRNKNINAPMVKSSIGSAPDPSAALLAPRPTVTNKNILEYQDSGHFAGNVLAFVINQHSYKRFGLFAYYAYRNSWTNVSSGDGFPQSSYSDVGDSSRADWAHTHSFFLTGNINLPYGLTLSTEFDAQQGTPYNIITGTDNNGDGNFNDRPSYASAPGAGIYSTRFGLLTANAVNGDVPRNLGTMPATIHMDMNLSRSFSLSAADKAHSRTLTLNVRTANLLNHTNVTAVRTVLSSTLGQPLSAENSRRVELGARFAF</sequence>
<dbReference type="SUPFAM" id="SSF56935">
    <property type="entry name" value="Porins"/>
    <property type="match status" value="1"/>
</dbReference>
<dbReference type="eggNOG" id="COG4771">
    <property type="taxonomic scope" value="Bacteria"/>
</dbReference>
<dbReference type="InterPro" id="IPR036942">
    <property type="entry name" value="Beta-barrel_TonB_sf"/>
</dbReference>
<accession>E8V2I3</accession>
<dbReference type="GO" id="GO:0009279">
    <property type="term" value="C:cell outer membrane"/>
    <property type="evidence" value="ECO:0007669"/>
    <property type="project" value="UniProtKB-SubCell"/>
</dbReference>
<feature type="domain" description="TonB-dependent transporter Oar-like beta-barrel" evidence="5">
    <location>
        <begin position="295"/>
        <end position="543"/>
    </location>
</feature>
<dbReference type="Gene3D" id="2.60.40.1120">
    <property type="entry name" value="Carboxypeptidase-like, regulatory domain"/>
    <property type="match status" value="1"/>
</dbReference>
<dbReference type="HOGENOM" id="CLU_006298_0_0_0"/>
<dbReference type="Gene3D" id="2.40.170.20">
    <property type="entry name" value="TonB-dependent receptor, beta-barrel domain"/>
    <property type="match status" value="1"/>
</dbReference>
<dbReference type="InterPro" id="IPR008969">
    <property type="entry name" value="CarboxyPept-like_regulatory"/>
</dbReference>
<evidence type="ECO:0000256" key="3">
    <source>
        <dbReference type="ARBA" id="ARBA00023237"/>
    </source>
</evidence>
<evidence type="ECO:0000256" key="1">
    <source>
        <dbReference type="ARBA" id="ARBA00004442"/>
    </source>
</evidence>
<dbReference type="Pfam" id="PF25183">
    <property type="entry name" value="OMP_b-brl_4"/>
    <property type="match status" value="2"/>
</dbReference>
<evidence type="ECO:0000259" key="5">
    <source>
        <dbReference type="Pfam" id="PF25183"/>
    </source>
</evidence>
<comment type="subcellular location">
    <subcellularLocation>
        <location evidence="1">Cell outer membrane</location>
    </subcellularLocation>
</comment>
<dbReference type="EMBL" id="CP002467">
    <property type="protein sequence ID" value="ADV82401.1"/>
    <property type="molecule type" value="Genomic_DNA"/>
</dbReference>
<keyword evidence="4" id="KW-0732">Signal</keyword>
<feature type="chain" id="PRO_5003232981" description="TonB-dependent transporter Oar-like beta-barrel domain-containing protein" evidence="4">
    <location>
        <begin position="23"/>
        <end position="916"/>
    </location>
</feature>
<dbReference type="OrthoDB" id="99280at2"/>
<dbReference type="KEGG" id="tsa:AciPR4_1581"/>
<dbReference type="Proteomes" id="UP000006844">
    <property type="component" value="Chromosome"/>
</dbReference>
<keyword evidence="2" id="KW-0472">Membrane</keyword>
<dbReference type="SUPFAM" id="SSF49464">
    <property type="entry name" value="Carboxypeptidase regulatory domain-like"/>
    <property type="match status" value="1"/>
</dbReference>
<proteinExistence type="predicted"/>